<dbReference type="GO" id="GO:0005886">
    <property type="term" value="C:plasma membrane"/>
    <property type="evidence" value="ECO:0007669"/>
    <property type="project" value="UniProtKB-SubCell"/>
</dbReference>
<dbReference type="GO" id="GO:0015293">
    <property type="term" value="F:symporter activity"/>
    <property type="evidence" value="ECO:0007669"/>
    <property type="project" value="UniProtKB-KW"/>
</dbReference>
<evidence type="ECO:0000256" key="8">
    <source>
        <dbReference type="ARBA" id="ARBA00023136"/>
    </source>
</evidence>
<dbReference type="PANTHER" id="PTHR43528">
    <property type="entry name" value="ALPHA-KETOGLUTARATE PERMEASE"/>
    <property type="match status" value="1"/>
</dbReference>
<protein>
    <submittedName>
        <fullName evidence="11">MFS transporter</fullName>
    </submittedName>
</protein>
<feature type="transmembrane region" description="Helical" evidence="9">
    <location>
        <begin position="321"/>
        <end position="340"/>
    </location>
</feature>
<dbReference type="AlphaFoldDB" id="A0AA42Q3F8"/>
<dbReference type="Gene3D" id="1.20.1250.20">
    <property type="entry name" value="MFS general substrate transporter like domains"/>
    <property type="match status" value="2"/>
</dbReference>
<evidence type="ECO:0000313" key="11">
    <source>
        <dbReference type="EMBL" id="MDH1335474.1"/>
    </source>
</evidence>
<dbReference type="InterPro" id="IPR005829">
    <property type="entry name" value="Sugar_transporter_CS"/>
</dbReference>
<keyword evidence="4" id="KW-1003">Cell membrane</keyword>
<feature type="transmembrane region" description="Helical" evidence="9">
    <location>
        <begin position="195"/>
        <end position="214"/>
    </location>
</feature>
<dbReference type="SUPFAM" id="SSF103473">
    <property type="entry name" value="MFS general substrate transporter"/>
    <property type="match status" value="1"/>
</dbReference>
<keyword evidence="3" id="KW-0813">Transport</keyword>
<feature type="transmembrane region" description="Helical" evidence="9">
    <location>
        <begin position="417"/>
        <end position="434"/>
    </location>
</feature>
<dbReference type="RefSeq" id="WP_003066561.1">
    <property type="nucleotide sequence ID" value="NZ_ADVQ01000049.1"/>
</dbReference>
<evidence type="ECO:0000256" key="9">
    <source>
        <dbReference type="SAM" id="Phobius"/>
    </source>
</evidence>
<dbReference type="PROSITE" id="PS00217">
    <property type="entry name" value="SUGAR_TRANSPORT_2"/>
    <property type="match status" value="1"/>
</dbReference>
<dbReference type="InterPro" id="IPR051084">
    <property type="entry name" value="H+-coupled_symporters"/>
</dbReference>
<organism evidence="11 12">
    <name type="scientific">Comamonas thiooxydans</name>
    <dbReference type="NCBI Taxonomy" id="363952"/>
    <lineage>
        <taxon>Bacteria</taxon>
        <taxon>Pseudomonadati</taxon>
        <taxon>Pseudomonadota</taxon>
        <taxon>Betaproteobacteria</taxon>
        <taxon>Burkholderiales</taxon>
        <taxon>Comamonadaceae</taxon>
        <taxon>Comamonas</taxon>
    </lineage>
</organism>
<feature type="transmembrane region" description="Helical" evidence="9">
    <location>
        <begin position="23"/>
        <end position="53"/>
    </location>
</feature>
<evidence type="ECO:0000256" key="6">
    <source>
        <dbReference type="ARBA" id="ARBA00022847"/>
    </source>
</evidence>
<feature type="transmembrane region" description="Helical" evidence="9">
    <location>
        <begin position="259"/>
        <end position="280"/>
    </location>
</feature>
<comment type="similarity">
    <text evidence="2">Belongs to the major facilitator superfamily. Metabolite:H+ Symporter (MHS) family (TC 2.A.1.6) family.</text>
</comment>
<dbReference type="InterPro" id="IPR036259">
    <property type="entry name" value="MFS_trans_sf"/>
</dbReference>
<dbReference type="PANTHER" id="PTHR43528:SF1">
    <property type="entry name" value="ALPHA-KETOGLUTARATE PERMEASE"/>
    <property type="match status" value="1"/>
</dbReference>
<accession>A0AA42Q3F8</accession>
<feature type="domain" description="Major facilitator superfamily (MFS) profile" evidence="10">
    <location>
        <begin position="23"/>
        <end position="439"/>
    </location>
</feature>
<dbReference type="FunFam" id="1.20.1250.20:FF:000001">
    <property type="entry name" value="Dicarboxylate MFS transporter"/>
    <property type="match status" value="1"/>
</dbReference>
<dbReference type="EMBL" id="JAOCEK010000012">
    <property type="protein sequence ID" value="MDH1335474.1"/>
    <property type="molecule type" value="Genomic_DNA"/>
</dbReference>
<feature type="transmembrane region" description="Helical" evidence="9">
    <location>
        <begin position="95"/>
        <end position="113"/>
    </location>
</feature>
<evidence type="ECO:0000256" key="5">
    <source>
        <dbReference type="ARBA" id="ARBA00022692"/>
    </source>
</evidence>
<keyword evidence="8 9" id="KW-0472">Membrane</keyword>
<feature type="transmembrane region" description="Helical" evidence="9">
    <location>
        <begin position="292"/>
        <end position="312"/>
    </location>
</feature>
<evidence type="ECO:0000259" key="10">
    <source>
        <dbReference type="PROSITE" id="PS50850"/>
    </source>
</evidence>
<dbReference type="PROSITE" id="PS50850">
    <property type="entry name" value="MFS"/>
    <property type="match status" value="1"/>
</dbReference>
<keyword evidence="7 9" id="KW-1133">Transmembrane helix</keyword>
<comment type="caution">
    <text evidence="11">The sequence shown here is derived from an EMBL/GenBank/DDBJ whole genome shotgun (WGS) entry which is preliminary data.</text>
</comment>
<reference evidence="11" key="1">
    <citation type="submission" date="2022-09" db="EMBL/GenBank/DDBJ databases">
        <title>Intensive care unit water sources are persistently colonized with multi-drug resistant bacteria and are the site of extensive horizontal gene transfer of antibiotic resistance genes.</title>
        <authorList>
            <person name="Diorio-Toth L."/>
        </authorList>
    </citation>
    <scope>NUCLEOTIDE SEQUENCE</scope>
    <source>
        <strain evidence="11">GD03832</strain>
    </source>
</reference>
<evidence type="ECO:0000256" key="7">
    <source>
        <dbReference type="ARBA" id="ARBA00022989"/>
    </source>
</evidence>
<keyword evidence="5 9" id="KW-0812">Transmembrane</keyword>
<keyword evidence="6" id="KW-0769">Symport</keyword>
<feature type="transmembrane region" description="Helical" evidence="9">
    <location>
        <begin position="162"/>
        <end position="183"/>
    </location>
</feature>
<name>A0AA42Q3F8_9BURK</name>
<evidence type="ECO:0000256" key="4">
    <source>
        <dbReference type="ARBA" id="ARBA00022475"/>
    </source>
</evidence>
<evidence type="ECO:0000256" key="3">
    <source>
        <dbReference type="ARBA" id="ARBA00022448"/>
    </source>
</evidence>
<evidence type="ECO:0000313" key="12">
    <source>
        <dbReference type="Proteomes" id="UP001161065"/>
    </source>
</evidence>
<comment type="subcellular location">
    <subcellularLocation>
        <location evidence="1">Cell membrane</location>
        <topology evidence="1">Multi-pass membrane protein</topology>
    </subcellularLocation>
</comment>
<dbReference type="Proteomes" id="UP001161065">
    <property type="component" value="Unassembled WGS sequence"/>
</dbReference>
<feature type="transmembrane region" description="Helical" evidence="9">
    <location>
        <begin position="385"/>
        <end position="405"/>
    </location>
</feature>
<dbReference type="Pfam" id="PF07690">
    <property type="entry name" value="MFS_1"/>
    <property type="match status" value="1"/>
</dbReference>
<dbReference type="InterPro" id="IPR020846">
    <property type="entry name" value="MFS_dom"/>
</dbReference>
<feature type="transmembrane region" description="Helical" evidence="9">
    <location>
        <begin position="59"/>
        <end position="83"/>
    </location>
</feature>
<proteinExistence type="inferred from homology"/>
<feature type="transmembrane region" description="Helical" evidence="9">
    <location>
        <begin position="346"/>
        <end position="365"/>
    </location>
</feature>
<feature type="transmembrane region" description="Helical" evidence="9">
    <location>
        <begin position="125"/>
        <end position="150"/>
    </location>
</feature>
<dbReference type="InterPro" id="IPR011701">
    <property type="entry name" value="MFS"/>
</dbReference>
<sequence>MAFLSQSLAPVAASHMSASRRRVIVGTTIGNALEFFDFTVFSFLMLFIGPLFFPAASSYGQLLLTTATFGVGFLMRPVGALLIGSYADRFGRRSAMTLTLFMMGLGCGMMALTPTHAQIGMVAPLVIVLARLIQGFAAGGEVGAATTLLVEHAPASQRGFYASWQFGSQSLGIFLGAIMVAALVEGLSQQAMNEWGWRVPFFIGMLTAPVGWYIRRRLEDTLVIGLSTSRSQQARARAASSSPLRELFGWHKLTLLKSVLLMLGAMVSTQIIAFYMPAYAARVLGLPTTSSLLASVVVGAVCFLLSPLVGWLSDRCGRKRVICISRLLTLVVIVPCFQWLNAGPSLHNLLLIIGLLSVLLTLQTVPGITMLPEMFPKSVRTTGMAAAYGIGVSVFGGFAQFFVTWLLQVTQQPLAPAWYMMVTVAMSTVVLLWIRDRTGEDIDRGANQVGS</sequence>
<evidence type="ECO:0000256" key="1">
    <source>
        <dbReference type="ARBA" id="ARBA00004651"/>
    </source>
</evidence>
<evidence type="ECO:0000256" key="2">
    <source>
        <dbReference type="ARBA" id="ARBA00008240"/>
    </source>
</evidence>
<gene>
    <name evidence="11" type="ORF">N5D63_15125</name>
</gene>